<gene>
    <name evidence="2" type="ORF">AF332_00520</name>
</gene>
<dbReference type="InterPro" id="IPR025889">
    <property type="entry name" value="GSP17M-like_dom"/>
</dbReference>
<dbReference type="EMBL" id="LGUF01000007">
    <property type="protein sequence ID" value="KON85500.1"/>
    <property type="molecule type" value="Genomic_DNA"/>
</dbReference>
<accession>A0A0M0G6J1</accession>
<dbReference type="OrthoDB" id="2353304at2"/>
<reference evidence="3" key="1">
    <citation type="submission" date="2015-07" db="EMBL/GenBank/DDBJ databases">
        <title>Fjat-10036 dsm4.</title>
        <authorList>
            <person name="Liu B."/>
            <person name="Wang J."/>
            <person name="Zhu Y."/>
            <person name="Liu G."/>
            <person name="Chen Q."/>
            <person name="Chen Z."/>
            <person name="Lan J."/>
            <person name="Che J."/>
            <person name="Ge C."/>
            <person name="Shi H."/>
            <person name="Pan Z."/>
            <person name="Liu X."/>
        </authorList>
    </citation>
    <scope>NUCLEOTIDE SEQUENCE [LARGE SCALE GENOMIC DNA]</scope>
    <source>
        <strain evidence="3">DSM 4</strain>
    </source>
</reference>
<organism evidence="2 3">
    <name type="scientific">Sporosarcina globispora</name>
    <name type="common">Bacillus globisporus</name>
    <dbReference type="NCBI Taxonomy" id="1459"/>
    <lineage>
        <taxon>Bacteria</taxon>
        <taxon>Bacillati</taxon>
        <taxon>Bacillota</taxon>
        <taxon>Bacilli</taxon>
        <taxon>Bacillales</taxon>
        <taxon>Caryophanaceae</taxon>
        <taxon>Sporosarcina</taxon>
    </lineage>
</organism>
<dbReference type="Pfam" id="PF11181">
    <property type="entry name" value="YflT"/>
    <property type="match status" value="1"/>
</dbReference>
<comment type="caution">
    <text evidence="2">The sequence shown here is derived from an EMBL/GenBank/DDBJ whole genome shotgun (WGS) entry which is preliminary data.</text>
</comment>
<protein>
    <submittedName>
        <fullName evidence="2">General stress protein</fullName>
    </submittedName>
</protein>
<proteinExistence type="predicted"/>
<sequence length="113" mass="12421">MTLVKEYNTIDEAVQAANSLHGRGVAENEVFVLAHDDGVTNTVANYSEAEKIGVDETGMGTAFKNMFRSQGDELRSKMKEIGLSPTEADSYERTLDKGKILLICKDDNQSSFL</sequence>
<evidence type="ECO:0000313" key="3">
    <source>
        <dbReference type="Proteomes" id="UP000037109"/>
    </source>
</evidence>
<feature type="domain" description="General stress protein 17M-like" evidence="1">
    <location>
        <begin position="3"/>
        <end position="98"/>
    </location>
</feature>
<evidence type="ECO:0000313" key="2">
    <source>
        <dbReference type="EMBL" id="KON85500.1"/>
    </source>
</evidence>
<dbReference type="AlphaFoldDB" id="A0A0M0G6J1"/>
<dbReference type="STRING" id="1459.AF332_00520"/>
<keyword evidence="3" id="KW-1185">Reference proteome</keyword>
<dbReference type="PATRIC" id="fig|1459.3.peg.140"/>
<name>A0A0M0G6J1_SPOGL</name>
<dbReference type="RefSeq" id="WP_053432894.1">
    <property type="nucleotide sequence ID" value="NZ_LGUF01000007.1"/>
</dbReference>
<evidence type="ECO:0000259" key="1">
    <source>
        <dbReference type="Pfam" id="PF11181"/>
    </source>
</evidence>
<dbReference type="Proteomes" id="UP000037109">
    <property type="component" value="Unassembled WGS sequence"/>
</dbReference>